<evidence type="ECO:0000259" key="7">
    <source>
        <dbReference type="PROSITE" id="PS50110"/>
    </source>
</evidence>
<keyword evidence="3" id="KW-0805">Transcription regulation</keyword>
<dbReference type="Proteomes" id="UP000035648">
    <property type="component" value="Chromosome"/>
</dbReference>
<dbReference type="InterPro" id="IPR001789">
    <property type="entry name" value="Sig_transdc_resp-reg_receiver"/>
</dbReference>
<dbReference type="SMART" id="SM00448">
    <property type="entry name" value="REC"/>
    <property type="match status" value="1"/>
</dbReference>
<dbReference type="GO" id="GO:0000160">
    <property type="term" value="P:phosphorelay signal transduction system"/>
    <property type="evidence" value="ECO:0007669"/>
    <property type="project" value="UniProtKB-KW"/>
</dbReference>
<dbReference type="InterPro" id="IPR050595">
    <property type="entry name" value="Bact_response_regulator"/>
</dbReference>
<keyword evidence="4" id="KW-0238">DNA-binding</keyword>
<dbReference type="GO" id="GO:0003677">
    <property type="term" value="F:DNA binding"/>
    <property type="evidence" value="ECO:0007669"/>
    <property type="project" value="UniProtKB-KW"/>
</dbReference>
<dbReference type="Pfam" id="PF00072">
    <property type="entry name" value="Response_reg"/>
    <property type="match status" value="1"/>
</dbReference>
<evidence type="ECO:0000256" key="2">
    <source>
        <dbReference type="ARBA" id="ARBA00023012"/>
    </source>
</evidence>
<dbReference type="InterPro" id="IPR011006">
    <property type="entry name" value="CheY-like_superfamily"/>
</dbReference>
<dbReference type="KEGG" id="bbgw:UT28_C0001G0531"/>
<organism evidence="8 9">
    <name type="scientific">Berkelbacteria bacterium GW2011_GWE1_39_12</name>
    <dbReference type="NCBI Taxonomy" id="1618337"/>
    <lineage>
        <taxon>Bacteria</taxon>
        <taxon>Candidatus Berkelbacteria</taxon>
    </lineage>
</organism>
<evidence type="ECO:0000256" key="5">
    <source>
        <dbReference type="ARBA" id="ARBA00023163"/>
    </source>
</evidence>
<evidence type="ECO:0000256" key="1">
    <source>
        <dbReference type="ARBA" id="ARBA00022553"/>
    </source>
</evidence>
<reference evidence="8 9" key="1">
    <citation type="journal article" date="2015" name="Nature">
        <title>rRNA introns, odd ribosomes, and small enigmatic genomes across a large radiation of phyla.</title>
        <authorList>
            <person name="Brown C.T."/>
            <person name="Hug L.A."/>
            <person name="Thomas B.C."/>
            <person name="Sharon I."/>
            <person name="Castelle C.J."/>
            <person name="Singh A."/>
            <person name="Wilkins M.J."/>
            <person name="Williams K.H."/>
            <person name="Banfield J.F."/>
        </authorList>
    </citation>
    <scope>NUCLEOTIDE SEQUENCE [LARGE SCALE GENOMIC DNA]</scope>
</reference>
<evidence type="ECO:0000256" key="3">
    <source>
        <dbReference type="ARBA" id="ARBA00023015"/>
    </source>
</evidence>
<dbReference type="AlphaFoldDB" id="A0A0G4B311"/>
<dbReference type="Gene3D" id="3.40.50.2300">
    <property type="match status" value="1"/>
</dbReference>
<evidence type="ECO:0000256" key="6">
    <source>
        <dbReference type="PROSITE-ProRule" id="PRU00169"/>
    </source>
</evidence>
<dbReference type="PROSITE" id="PS50110">
    <property type="entry name" value="RESPONSE_REGULATORY"/>
    <property type="match status" value="1"/>
</dbReference>
<keyword evidence="1 6" id="KW-0597">Phosphoprotein</keyword>
<keyword evidence="5" id="KW-0804">Transcription</keyword>
<feature type="modified residue" description="4-aspartylphosphate" evidence="6">
    <location>
        <position position="52"/>
    </location>
</feature>
<evidence type="ECO:0000313" key="8">
    <source>
        <dbReference type="EMBL" id="AKM82336.1"/>
    </source>
</evidence>
<accession>A0A0G4B311</accession>
<dbReference type="SUPFAM" id="SSF52172">
    <property type="entry name" value="CheY-like"/>
    <property type="match status" value="1"/>
</dbReference>
<dbReference type="PANTHER" id="PTHR44591:SF3">
    <property type="entry name" value="RESPONSE REGULATORY DOMAIN-CONTAINING PROTEIN"/>
    <property type="match status" value="1"/>
</dbReference>
<dbReference type="PANTHER" id="PTHR44591">
    <property type="entry name" value="STRESS RESPONSE REGULATOR PROTEIN 1"/>
    <property type="match status" value="1"/>
</dbReference>
<gene>
    <name evidence="8" type="ORF">UT28_C0001G0531</name>
</gene>
<evidence type="ECO:0000256" key="4">
    <source>
        <dbReference type="ARBA" id="ARBA00023125"/>
    </source>
</evidence>
<dbReference type="EMBL" id="CP011213">
    <property type="protein sequence ID" value="AKM82336.1"/>
    <property type="molecule type" value="Genomic_DNA"/>
</dbReference>
<protein>
    <recommendedName>
        <fullName evidence="7">Response regulatory domain-containing protein</fullName>
    </recommendedName>
</protein>
<proteinExistence type="predicted"/>
<feature type="domain" description="Response regulatory" evidence="7">
    <location>
        <begin position="3"/>
        <end position="120"/>
    </location>
</feature>
<sequence length="124" mass="13751">MAKILIVEDDVTLSKMYQKKLMLAGYAVEASFNGKDAVVKTAEEMPDLVLLDIMLPGIDGFEVVKQLKANKKTASIPIIILTNLGTSEVFIDEAKMLGVQQYLVKYKTSGTELVEKIKEELEIN</sequence>
<dbReference type="CDD" id="cd17574">
    <property type="entry name" value="REC_OmpR"/>
    <property type="match status" value="1"/>
</dbReference>
<dbReference type="STRING" id="1618337.UT28_C0001G0531"/>
<evidence type="ECO:0000313" key="9">
    <source>
        <dbReference type="Proteomes" id="UP000035648"/>
    </source>
</evidence>
<keyword evidence="2" id="KW-0902">Two-component regulatory system</keyword>
<name>A0A0G4B311_9BACT</name>
<dbReference type="FunFam" id="3.40.50.2300:FF:000001">
    <property type="entry name" value="DNA-binding response regulator PhoB"/>
    <property type="match status" value="1"/>
</dbReference>